<proteinExistence type="inferred from homology"/>
<evidence type="ECO:0000256" key="2">
    <source>
        <dbReference type="ARBA" id="ARBA00007242"/>
    </source>
</evidence>
<feature type="transmembrane region" description="Helical" evidence="17">
    <location>
        <begin position="422"/>
        <end position="445"/>
    </location>
</feature>
<evidence type="ECO:0000256" key="11">
    <source>
        <dbReference type="ARBA" id="ARBA00023170"/>
    </source>
</evidence>
<gene>
    <name evidence="19" type="ORF">P5673_017822</name>
</gene>
<evidence type="ECO:0000256" key="17">
    <source>
        <dbReference type="SAM" id="Phobius"/>
    </source>
</evidence>
<reference evidence="19" key="1">
    <citation type="journal article" date="2023" name="G3 (Bethesda)">
        <title>Whole genome assembly and annotation of the endangered Caribbean coral Acropora cervicornis.</title>
        <authorList>
            <person name="Selwyn J.D."/>
            <person name="Vollmer S.V."/>
        </authorList>
    </citation>
    <scope>NUCLEOTIDE SEQUENCE</scope>
    <source>
        <strain evidence="19">K2</strain>
    </source>
</reference>
<evidence type="ECO:0000256" key="6">
    <source>
        <dbReference type="ARBA" id="ARBA00022989"/>
    </source>
</evidence>
<keyword evidence="12" id="KW-0325">Glycoprotein</keyword>
<dbReference type="AlphaFoldDB" id="A0AAD9QF04"/>
<dbReference type="GO" id="GO:0045211">
    <property type="term" value="C:postsynaptic membrane"/>
    <property type="evidence" value="ECO:0007669"/>
    <property type="project" value="UniProtKB-SubCell"/>
</dbReference>
<feature type="transmembrane region" description="Helical" evidence="17">
    <location>
        <begin position="615"/>
        <end position="633"/>
    </location>
</feature>
<dbReference type="GO" id="GO:0004930">
    <property type="term" value="F:G protein-coupled receptor activity"/>
    <property type="evidence" value="ECO:0007669"/>
    <property type="project" value="UniProtKB-KW"/>
</dbReference>
<keyword evidence="13" id="KW-0807">Transducer</keyword>
<evidence type="ECO:0000256" key="7">
    <source>
        <dbReference type="ARBA" id="ARBA00023018"/>
    </source>
</evidence>
<keyword evidence="10" id="KW-1015">Disulfide bond</keyword>
<dbReference type="PROSITE" id="PS50259">
    <property type="entry name" value="G_PROTEIN_RECEP_F3_4"/>
    <property type="match status" value="1"/>
</dbReference>
<evidence type="ECO:0000256" key="10">
    <source>
        <dbReference type="ARBA" id="ARBA00023157"/>
    </source>
</evidence>
<comment type="similarity">
    <text evidence="2">Belongs to the G-protein coupled receptor 3 family.</text>
</comment>
<keyword evidence="5" id="KW-0732">Signal</keyword>
<dbReference type="EMBL" id="JARQWQ010000039">
    <property type="protein sequence ID" value="KAK2559731.1"/>
    <property type="molecule type" value="Genomic_DNA"/>
</dbReference>
<comment type="subcellular location">
    <subcellularLocation>
        <location evidence="1">Cell projection</location>
        <location evidence="1">Neuron projection</location>
    </subcellularLocation>
    <subcellularLocation>
        <location evidence="16">Postsynaptic cell membrane</location>
        <topology evidence="16">Multi-pass membrane protein</topology>
    </subcellularLocation>
</comment>
<keyword evidence="4 17" id="KW-0812">Transmembrane</keyword>
<dbReference type="Pfam" id="PF00003">
    <property type="entry name" value="7tm_3"/>
    <property type="match status" value="1"/>
</dbReference>
<name>A0AAD9QF04_ACRCE</name>
<comment type="caution">
    <text evidence="19">The sequence shown here is derived from an EMBL/GenBank/DDBJ whole genome shotgun (WGS) entry which is preliminary data.</text>
</comment>
<evidence type="ECO:0000256" key="15">
    <source>
        <dbReference type="ARBA" id="ARBA00023273"/>
    </source>
</evidence>
<feature type="domain" description="G-protein coupled receptors family 3 profile" evidence="18">
    <location>
        <begin position="420"/>
        <end position="662"/>
    </location>
</feature>
<evidence type="ECO:0000256" key="13">
    <source>
        <dbReference type="ARBA" id="ARBA00023224"/>
    </source>
</evidence>
<evidence type="ECO:0000256" key="14">
    <source>
        <dbReference type="ARBA" id="ARBA00023257"/>
    </source>
</evidence>
<evidence type="ECO:0000313" key="20">
    <source>
        <dbReference type="Proteomes" id="UP001249851"/>
    </source>
</evidence>
<dbReference type="CDD" id="cd12913">
    <property type="entry name" value="PDC1_MCP_like"/>
    <property type="match status" value="1"/>
</dbReference>
<organism evidence="19 20">
    <name type="scientific">Acropora cervicornis</name>
    <name type="common">Staghorn coral</name>
    <dbReference type="NCBI Taxonomy" id="6130"/>
    <lineage>
        <taxon>Eukaryota</taxon>
        <taxon>Metazoa</taxon>
        <taxon>Cnidaria</taxon>
        <taxon>Anthozoa</taxon>
        <taxon>Hexacorallia</taxon>
        <taxon>Scleractinia</taxon>
        <taxon>Astrocoeniina</taxon>
        <taxon>Acroporidae</taxon>
        <taxon>Acropora</taxon>
    </lineage>
</organism>
<dbReference type="Pfam" id="PF22572">
    <property type="entry name" value="GPR158_179_EC"/>
    <property type="match status" value="1"/>
</dbReference>
<protein>
    <submittedName>
        <fullName evidence="19">G-protein coupled receptor CG31760</fullName>
    </submittedName>
</protein>
<dbReference type="InterPro" id="IPR054714">
    <property type="entry name" value="GPR158_179_extracellular"/>
</dbReference>
<keyword evidence="9 17" id="KW-0472">Membrane</keyword>
<keyword evidence="15" id="KW-0966">Cell projection</keyword>
<evidence type="ECO:0000256" key="8">
    <source>
        <dbReference type="ARBA" id="ARBA00023040"/>
    </source>
</evidence>
<dbReference type="Gene3D" id="3.30.450.20">
    <property type="entry name" value="PAS domain"/>
    <property type="match status" value="1"/>
</dbReference>
<evidence type="ECO:0000256" key="9">
    <source>
        <dbReference type="ARBA" id="ARBA00023136"/>
    </source>
</evidence>
<dbReference type="InterPro" id="IPR043458">
    <property type="entry name" value="GPR158/179"/>
</dbReference>
<keyword evidence="11 19" id="KW-0675">Receptor</keyword>
<dbReference type="GO" id="GO:0043005">
    <property type="term" value="C:neuron projection"/>
    <property type="evidence" value="ECO:0007669"/>
    <property type="project" value="UniProtKB-SubCell"/>
</dbReference>
<feature type="transmembrane region" description="Helical" evidence="17">
    <location>
        <begin position="645"/>
        <end position="663"/>
    </location>
</feature>
<keyword evidence="6 17" id="KW-1133">Transmembrane helix</keyword>
<accession>A0AAD9QF04</accession>
<feature type="transmembrane region" description="Helical" evidence="17">
    <location>
        <begin position="538"/>
        <end position="559"/>
    </location>
</feature>
<keyword evidence="8" id="KW-0297">G-protein coupled receptor</keyword>
<keyword evidence="3" id="KW-1003">Cell membrane</keyword>
<keyword evidence="14" id="KW-0628">Postsynaptic cell membrane</keyword>
<evidence type="ECO:0000313" key="19">
    <source>
        <dbReference type="EMBL" id="KAK2559731.1"/>
    </source>
</evidence>
<dbReference type="Proteomes" id="UP001249851">
    <property type="component" value="Unassembled WGS sequence"/>
</dbReference>
<sequence length="751" mass="84880">MKTGGLQFFVVLIYFLGDLNQFFSGTLHSKILLLEANQDGAYNGRDSKFTKYEDTDSKRQRLIKGLQFVETLQRKMANNSICTTNESFILDITLQTAQWKNEALLAVKVANLLTSLWQVKTADGFSMAENDTFLYNVVRSNVLFSLSVFGSVICFEKDQYRNYERFCPYAFRDEAFNGAVHVKDISVEHNYLTSPDTIWWREPRQLVEDRKIKLSTDMYSIRLNKSTSDSVRNVTVPVVDYGTDGFWTRPYFDCFGGEIWMITFLAPFFNDTNQFLGVVSIDIELSSIDINQCDAQASNPTDDRGRDGSIDRTASTDSVKLLDFLGTHKCKRKSTKCEPIRNQGFKRGSYRCVCKKGYFYPDATVGVKAFNGSAIEEEYDKKQEGKPNHYDDKFECQRCSEGCEECTDGSPCIYSSKILPRVVIISIDTLSALMAVVFGVLVFVYRERKVFEAASPVFLEIILLGSVFMYTSLAAAYVDPSVISCAVEVWFYQCGFFLLYGSLALKLQLLSFAFVGGRVCASFRVRSPRRVELTDSMMAGRLVILSSCLVAYLLVWTLLMPPKVVDNASSLRFKECYIGEMRYVNLCADFILLSVTLVLCVRARKAPSAYKETRFATWAVYNAMFITCFVALLRFLTVDNTNPDILFASSFILIQMTATLTLLRKMGGQEIGLRLAEVHPGSSAQTTPNVKRLAMKVAQLQSRLMKDKNKHIKSGTNSLSRMRASTYEDHCEDGLKKMSSSPVSRFLSVRV</sequence>
<evidence type="ECO:0000256" key="16">
    <source>
        <dbReference type="ARBA" id="ARBA00034104"/>
    </source>
</evidence>
<keyword evidence="7" id="KW-0770">Synapse</keyword>
<dbReference type="PANTHER" id="PTHR32546:SF29">
    <property type="entry name" value="G-PROTEIN COUPLED RECEPTORS FAMILY 3 PROFILE DOMAIN-CONTAINING PROTEIN"/>
    <property type="match status" value="1"/>
</dbReference>
<dbReference type="PANTHER" id="PTHR32546">
    <property type="entry name" value="G-PROTEIN COUPLED RECEPTOR 158-RELATED"/>
    <property type="match status" value="1"/>
</dbReference>
<keyword evidence="20" id="KW-1185">Reference proteome</keyword>
<reference evidence="19" key="2">
    <citation type="journal article" date="2023" name="Science">
        <title>Genomic signatures of disease resistance in endangered staghorn corals.</title>
        <authorList>
            <person name="Vollmer S.V."/>
            <person name="Selwyn J.D."/>
            <person name="Despard B.A."/>
            <person name="Roesel C.L."/>
        </authorList>
    </citation>
    <scope>NUCLEOTIDE SEQUENCE</scope>
    <source>
        <strain evidence="19">K2</strain>
    </source>
</reference>
<evidence type="ECO:0000256" key="12">
    <source>
        <dbReference type="ARBA" id="ARBA00023180"/>
    </source>
</evidence>
<evidence type="ECO:0000256" key="4">
    <source>
        <dbReference type="ARBA" id="ARBA00022692"/>
    </source>
</evidence>
<dbReference type="InterPro" id="IPR017978">
    <property type="entry name" value="GPCR_3_C"/>
</dbReference>
<feature type="transmembrane region" description="Helical" evidence="17">
    <location>
        <begin position="457"/>
        <end position="478"/>
    </location>
</feature>
<evidence type="ECO:0000256" key="3">
    <source>
        <dbReference type="ARBA" id="ARBA00022475"/>
    </source>
</evidence>
<evidence type="ECO:0000259" key="18">
    <source>
        <dbReference type="PROSITE" id="PS50259"/>
    </source>
</evidence>
<feature type="transmembrane region" description="Helical" evidence="17">
    <location>
        <begin position="490"/>
        <end position="517"/>
    </location>
</feature>
<evidence type="ECO:0000256" key="1">
    <source>
        <dbReference type="ARBA" id="ARBA00004487"/>
    </source>
</evidence>
<feature type="transmembrane region" description="Helical" evidence="17">
    <location>
        <begin position="583"/>
        <end position="603"/>
    </location>
</feature>
<evidence type="ECO:0000256" key="5">
    <source>
        <dbReference type="ARBA" id="ARBA00022729"/>
    </source>
</evidence>